<reference evidence="1 2" key="1">
    <citation type="journal article" date="2021" name="Sci. Rep.">
        <title>The distribution of antibiotic resistance genes in chicken gut microbiota commensals.</title>
        <authorList>
            <person name="Juricova H."/>
            <person name="Matiasovicova J."/>
            <person name="Kubasova T."/>
            <person name="Cejkova D."/>
            <person name="Rychlik I."/>
        </authorList>
    </citation>
    <scope>NUCLEOTIDE SEQUENCE [LARGE SCALE GENOMIC DNA]</scope>
    <source>
        <strain evidence="1 2">An423</strain>
    </source>
</reference>
<sequence>MRWVIPFHDCLGRLACMGNPETGLVECLYKGNKTSAVLAVGETFTVERQDIVTIITRVATHDFKVESRKKAA</sequence>
<accession>A0ABS2FNV5</accession>
<keyword evidence="2" id="KW-1185">Reference proteome</keyword>
<proteinExistence type="predicted"/>
<evidence type="ECO:0000313" key="1">
    <source>
        <dbReference type="EMBL" id="MBM6831074.1"/>
    </source>
</evidence>
<gene>
    <name evidence="1" type="ORF">H5982_02980</name>
</gene>
<comment type="caution">
    <text evidence="1">The sequence shown here is derived from an EMBL/GenBank/DDBJ whole genome shotgun (WGS) entry which is preliminary data.</text>
</comment>
<protein>
    <submittedName>
        <fullName evidence="1">Uncharacterized protein</fullName>
    </submittedName>
</protein>
<dbReference type="EMBL" id="JACJLU010000002">
    <property type="protein sequence ID" value="MBM6831074.1"/>
    <property type="molecule type" value="Genomic_DNA"/>
</dbReference>
<evidence type="ECO:0000313" key="2">
    <source>
        <dbReference type="Proteomes" id="UP000775500"/>
    </source>
</evidence>
<organism evidence="1 2">
    <name type="scientific">Faecalicoccus acidiformans</name>
    <dbReference type="NCBI Taxonomy" id="915173"/>
    <lineage>
        <taxon>Bacteria</taxon>
        <taxon>Bacillati</taxon>
        <taxon>Bacillota</taxon>
        <taxon>Erysipelotrichia</taxon>
        <taxon>Erysipelotrichales</taxon>
        <taxon>Erysipelotrichaceae</taxon>
        <taxon>Faecalicoccus</taxon>
    </lineage>
</organism>
<dbReference type="RefSeq" id="WP_204685083.1">
    <property type="nucleotide sequence ID" value="NZ_JACJLU010000002.1"/>
</dbReference>
<dbReference type="Proteomes" id="UP000775500">
    <property type="component" value="Unassembled WGS sequence"/>
</dbReference>
<name>A0ABS2FNV5_9FIRM</name>